<evidence type="ECO:0000313" key="10">
    <source>
        <dbReference type="Proteomes" id="UP000052015"/>
    </source>
</evidence>
<keyword evidence="5 7" id="KW-1133">Transmembrane helix</keyword>
<dbReference type="AlphaFoldDB" id="A0A0R3JV25"/>
<evidence type="ECO:0000256" key="3">
    <source>
        <dbReference type="ARBA" id="ARBA00022679"/>
    </source>
</evidence>
<keyword evidence="4 7" id="KW-0812">Transmembrane</keyword>
<dbReference type="GO" id="GO:0016020">
    <property type="term" value="C:membrane"/>
    <property type="evidence" value="ECO:0007669"/>
    <property type="project" value="UniProtKB-SubCell"/>
</dbReference>
<sequence>MKSLQLIIKRLFDFMFSLILLIILFPLFLLISILIKLDSKGEVFFKQERAGLNGKPFMIYKFRTMVKNAEKIGDGYYTGENDPRITKVGNLLRKTSLDELPQLINILKGEMSIIGPRPTLMYQVEKYDEFQKKRLLMKPGVTGLAQVNGRNSLSWPERIKYDVQYVENWSLWLDIKIFFRTFLVVLKGEGVYAEKEKFIIKDKNEL</sequence>
<reference evidence="9 10" key="1">
    <citation type="submission" date="2015-09" db="EMBL/GenBank/DDBJ databases">
        <title>Draft genome sequence of a Caloramator mitchellensis, a moderate thermophile from the Great Artesian Basin of Australia.</title>
        <authorList>
            <person name="Patel B.K."/>
        </authorList>
    </citation>
    <scope>NUCLEOTIDE SEQUENCE [LARGE SCALE GENOMIC DNA]</scope>
    <source>
        <strain evidence="9 10">VF08</strain>
    </source>
</reference>
<name>A0A0R3JV25_CALMK</name>
<comment type="caution">
    <text evidence="9">The sequence shown here is derived from an EMBL/GenBank/DDBJ whole genome shotgun (WGS) entry which is preliminary data.</text>
</comment>
<dbReference type="NCBIfam" id="TIGR03025">
    <property type="entry name" value="EPS_sugtrans"/>
    <property type="match status" value="1"/>
</dbReference>
<dbReference type="InterPro" id="IPR003362">
    <property type="entry name" value="Bact_transf"/>
</dbReference>
<evidence type="ECO:0000256" key="4">
    <source>
        <dbReference type="ARBA" id="ARBA00022692"/>
    </source>
</evidence>
<keyword evidence="3 9" id="KW-0808">Transferase</keyword>
<comment type="subcellular location">
    <subcellularLocation>
        <location evidence="1">Membrane</location>
        <topology evidence="1">Multi-pass membrane protein</topology>
    </subcellularLocation>
</comment>
<evidence type="ECO:0000256" key="2">
    <source>
        <dbReference type="ARBA" id="ARBA00006464"/>
    </source>
</evidence>
<evidence type="ECO:0000256" key="5">
    <source>
        <dbReference type="ARBA" id="ARBA00022989"/>
    </source>
</evidence>
<feature type="transmembrane region" description="Helical" evidence="7">
    <location>
        <begin position="12"/>
        <end position="35"/>
    </location>
</feature>
<feature type="domain" description="Bacterial sugar transferase" evidence="8">
    <location>
        <begin position="9"/>
        <end position="187"/>
    </location>
</feature>
<dbReference type="PANTHER" id="PTHR30576">
    <property type="entry name" value="COLANIC BIOSYNTHESIS UDP-GLUCOSE LIPID CARRIER TRANSFERASE"/>
    <property type="match status" value="1"/>
</dbReference>
<accession>A0A0R3JV25</accession>
<evidence type="ECO:0000313" key="9">
    <source>
        <dbReference type="EMBL" id="KRQ87433.1"/>
    </source>
</evidence>
<dbReference type="PANTHER" id="PTHR30576:SF0">
    <property type="entry name" value="UNDECAPRENYL-PHOSPHATE N-ACETYLGALACTOSAMINYL 1-PHOSPHATE TRANSFERASE-RELATED"/>
    <property type="match status" value="1"/>
</dbReference>
<evidence type="ECO:0000256" key="1">
    <source>
        <dbReference type="ARBA" id="ARBA00004141"/>
    </source>
</evidence>
<keyword evidence="10" id="KW-1185">Reference proteome</keyword>
<comment type="similarity">
    <text evidence="2">Belongs to the bacterial sugar transferase family.</text>
</comment>
<gene>
    <name evidence="9" type="primary">epsL</name>
    <name evidence="9" type="ORF">ABG79_00771</name>
</gene>
<protein>
    <submittedName>
        <fullName evidence="9">Putative sugar transferase EpsL</fullName>
        <ecNumber evidence="9">2.-.-.-</ecNumber>
    </submittedName>
</protein>
<dbReference type="GO" id="GO:0016780">
    <property type="term" value="F:phosphotransferase activity, for other substituted phosphate groups"/>
    <property type="evidence" value="ECO:0007669"/>
    <property type="project" value="TreeGrafter"/>
</dbReference>
<dbReference type="InterPro" id="IPR017475">
    <property type="entry name" value="EPS_sugar_tfrase"/>
</dbReference>
<keyword evidence="6 7" id="KW-0472">Membrane</keyword>
<proteinExistence type="inferred from homology"/>
<dbReference type="EMBL" id="LKHP01000003">
    <property type="protein sequence ID" value="KRQ87433.1"/>
    <property type="molecule type" value="Genomic_DNA"/>
</dbReference>
<dbReference type="STRING" id="908809.ABG79_00771"/>
<organism evidence="9 10">
    <name type="scientific">Caloramator mitchellensis</name>
    <dbReference type="NCBI Taxonomy" id="908809"/>
    <lineage>
        <taxon>Bacteria</taxon>
        <taxon>Bacillati</taxon>
        <taxon>Bacillota</taxon>
        <taxon>Clostridia</taxon>
        <taxon>Eubacteriales</taxon>
        <taxon>Clostridiaceae</taxon>
        <taxon>Caloramator</taxon>
    </lineage>
</organism>
<evidence type="ECO:0000256" key="6">
    <source>
        <dbReference type="ARBA" id="ARBA00023136"/>
    </source>
</evidence>
<dbReference type="Pfam" id="PF02397">
    <property type="entry name" value="Bac_transf"/>
    <property type="match status" value="1"/>
</dbReference>
<dbReference type="EC" id="2.-.-.-" evidence="9"/>
<evidence type="ECO:0000259" key="8">
    <source>
        <dbReference type="Pfam" id="PF02397"/>
    </source>
</evidence>
<evidence type="ECO:0000256" key="7">
    <source>
        <dbReference type="SAM" id="Phobius"/>
    </source>
</evidence>
<dbReference type="RefSeq" id="WP_152978201.1">
    <property type="nucleotide sequence ID" value="NZ_LKHP01000003.1"/>
</dbReference>
<dbReference type="Proteomes" id="UP000052015">
    <property type="component" value="Unassembled WGS sequence"/>
</dbReference>
<dbReference type="OrthoDB" id="9808602at2"/>
<dbReference type="PATRIC" id="fig|908809.3.peg.779"/>